<evidence type="ECO:0000313" key="4">
    <source>
        <dbReference type="WBParaSite" id="SMRG1_96250.1"/>
    </source>
</evidence>
<feature type="compositionally biased region" description="Low complexity" evidence="2">
    <location>
        <begin position="1272"/>
        <end position="1289"/>
    </location>
</feature>
<feature type="coiled-coil region" evidence="1">
    <location>
        <begin position="987"/>
        <end position="1271"/>
    </location>
</feature>
<evidence type="ECO:0000313" key="3">
    <source>
        <dbReference type="Proteomes" id="UP000050790"/>
    </source>
</evidence>
<feature type="coiled-coil region" evidence="1">
    <location>
        <begin position="1389"/>
        <end position="1423"/>
    </location>
</feature>
<feature type="coiled-coil region" evidence="1">
    <location>
        <begin position="1314"/>
        <end position="1341"/>
    </location>
</feature>
<feature type="compositionally biased region" description="Polar residues" evidence="2">
    <location>
        <begin position="2141"/>
        <end position="2154"/>
    </location>
</feature>
<dbReference type="Proteomes" id="UP000050790">
    <property type="component" value="Unassembled WGS sequence"/>
</dbReference>
<feature type="coiled-coil region" evidence="1">
    <location>
        <begin position="340"/>
        <end position="517"/>
    </location>
</feature>
<feature type="region of interest" description="Disordered" evidence="2">
    <location>
        <begin position="2071"/>
        <end position="2154"/>
    </location>
</feature>
<feature type="coiled-coil region" evidence="1">
    <location>
        <begin position="710"/>
        <end position="859"/>
    </location>
</feature>
<name>A0AA85APQ7_9TREM</name>
<dbReference type="PANTHER" id="PTHR15742">
    <property type="entry name" value="GIRDIN"/>
    <property type="match status" value="1"/>
</dbReference>
<dbReference type="InterPro" id="IPR049885">
    <property type="entry name" value="MTCL1-3"/>
</dbReference>
<feature type="compositionally biased region" description="Low complexity" evidence="2">
    <location>
        <begin position="2105"/>
        <end position="2140"/>
    </location>
</feature>
<feature type="region of interest" description="Disordered" evidence="2">
    <location>
        <begin position="1"/>
        <end position="49"/>
    </location>
</feature>
<feature type="coiled-coil region" evidence="1">
    <location>
        <begin position="236"/>
        <end position="305"/>
    </location>
</feature>
<evidence type="ECO:0000256" key="2">
    <source>
        <dbReference type="SAM" id="MobiDB-lite"/>
    </source>
</evidence>
<feature type="compositionally biased region" description="Low complexity" evidence="2">
    <location>
        <begin position="11"/>
        <end position="41"/>
    </location>
</feature>
<feature type="compositionally biased region" description="Polar residues" evidence="2">
    <location>
        <begin position="1290"/>
        <end position="1301"/>
    </location>
</feature>
<protein>
    <submittedName>
        <fullName evidence="4">Uncharacterized protein</fullName>
    </submittedName>
</protein>
<sequence length="2181" mass="252096">MSSESGLFRRSSLPSQIQQQHQQQQQQQPQPQSQSMSTFSSDTSGLITSTNNKTKKECFNFEPQQWRKSVCKNCFRTQPEHHKSVSNNLKDEMNSTLKSQLSFDSNVNINNNNNNSNISGVGCTVESDKTTNTSINSSITNTTTTTTTTVNSSCDTKSRDSTISKNNNGLFGSNAAARAAARKIAVGQRYSDSDVRNHELRKSTNLVNTTIGQPQQQQSTIGISHSSASSIDARYVEELENDFFALEDKHELLLRERDELNIELEVKIRTISELQATLDQYREKVSQLERRCGHLEEEVKSYRERLKLPESDQNHSPNTIILEQHQQQQYSIGPTDIHCSAELQQRLNEVEQLCQEVMEENEQLKEDVEEMHREIEEMHDHFQEEDRDAVRELQRDLEAANKACRILQFKLRKAERRFEQCEAERANLEERLARLESELYSEADVAHIHNLEEELRVAKEVGVRLNNELDLLDEKRVYYEEENRQLNEELQTSQNKRIAVENELGRLKLEYDKLKNEKGAIDKGPLQVTDKNRSRQGVSLSREESFEEHQIVRDLEAARERETDLSEQLRFAEEEIRKVKRRLKESQAENDILSKKMGKIVSLQSRENRLIGNTEEQQTVPSISSSCNNTNSTIQLESTKTLLTGVAERIKNKLNIDNELRSITMTNRLSQNIHNNESSNLSNKETFPIDNDQSNSQIIQKTTIESTLNNDEYKEKFEMTLKENDKLKLKLRDTDKQLKQIIRDLRVLNSFEKSDNWFEKYNDLRETMKDQENEITRMKKKLIELQDENVKLRINEKKIEKPVKSCKPRTTRLESMSQELLIEEIKKLEEELDQKTNEINEVNEQINNVQHHYKQFEESTIENSTEFNRRESDLLKCLSNLQSKSTVFNELVIMLEEQNNNLLLEICSLLNVNYTMEDQSSVTKKVDEISNESVKIVDPYQRIRSLEKLLSEEHQHTLILQKHLEIASKSNISIDQNSIKQLDCKRSEILQKELDEKEEILDARDEQIADLKSRVEQMRKMNEAMRALMEKEPNEIKSQKLGTNVEITSYKKEIECMRKEMQIIRNNLTQAEKVKEKLMKDNRELQEELKLREDSIFEQDDELERRNNEIRGHKSSIEQMKRELEQTKRDLAQAKAAEISGASCRLSTKIAEIERLRAELNTTAQELKDTKVNRDELKRIVDQNEDTMKHLGNEVLQLRTAITEKDKMLTELHAYLKESRQNTENIKIQCENAESKRIDVEKRYEELKDRLTNKEQELKNLRKRMEEAVLMSTTTNTTTNNNSSINNTNRDPSQSDNNNLTNRELMLNRRGFEVDKLRRELSLTKREKDDLYIELKKLRCKLDKRHTSEERSRKDITGYLTNFNMGNTYAKAIAAQQPNTKITLLNEHINILNRTNIELKIQNESLHNNVIDYQRRYRSIKEQYEGEQEAWITERLVLESKAKEQEDRRTTIMNTRKLLQDTSVKLFDLEKESEKKLMNLQTAYEKLEKEKQAIELKLAQLEDTQKLPKVLQRFSASSSSSSSSIRPSLLTSQARTAQLENQEIILKLQNAERIINKLRNELIEMKELHATQNITAVQEAEEARLTMERELEDIKDRLLTMECYRQQVELFRHRHFELEEAAEKEYKIWQDERNQLIYQAEEARVMIDQWSTQIKCKANSEDIKPEEVFNEILKSMEKWSNEHERLPNLKRRMLDSVSSIESTSGIGLSSGATNSPMIPQSSKNSLMINSTISPFSPSLLPKGSTLTNQRSTSMEWTTGRFHGHSSGHPFGLNFKEINYGLGTTSGTSLISGFRGSALSLATNTGIGGGSSYSLMVNSRCGRSVSPEVTVKKISNYPDPTLGFLVRPTSKQGSQDSLASINDYSQRSFTLPGKPPIRSVISPARRMFFEENRENKSSEIDLHHHTQQHTNYHNLLYNESTKTSQLSLCNSEERNDLNNSSNLIPTTTTTHNNNNKHTTDLSPKLIDDKSKSILNSDFDKINTTNHHHHHHKQNDKNQLKLIDNTEKSINNGTTHSRLSFTNRFTRWSNHSNNKHLEKAHSVEPNSLNDFKENITDHNDNNHSIIKTISKSRENLFMRSTKKDKTHAKTNSQEKSKGNIPQSNEFTSTSRSLSSSSMTTTTPTVTNTITTTTTATTTTSSSINHNENSLQSNQSIVKRSKSVSNISPAIMALRQKFSGGGKS</sequence>
<reference evidence="4" key="1">
    <citation type="submission" date="2023-11" db="UniProtKB">
        <authorList>
            <consortium name="WormBaseParasite"/>
        </authorList>
    </citation>
    <scope>IDENTIFICATION</scope>
</reference>
<feature type="coiled-coil region" evidence="1">
    <location>
        <begin position="555"/>
        <end position="596"/>
    </location>
</feature>
<accession>A0AA85APQ7</accession>
<keyword evidence="1" id="KW-0175">Coiled coil</keyword>
<organism evidence="3 4">
    <name type="scientific">Schistosoma margrebowiei</name>
    <dbReference type="NCBI Taxonomy" id="48269"/>
    <lineage>
        <taxon>Eukaryota</taxon>
        <taxon>Metazoa</taxon>
        <taxon>Spiralia</taxon>
        <taxon>Lophotrochozoa</taxon>
        <taxon>Platyhelminthes</taxon>
        <taxon>Trematoda</taxon>
        <taxon>Digenea</taxon>
        <taxon>Strigeidida</taxon>
        <taxon>Schistosomatoidea</taxon>
        <taxon>Schistosomatidae</taxon>
        <taxon>Schistosoma</taxon>
    </lineage>
</organism>
<evidence type="ECO:0000256" key="1">
    <source>
        <dbReference type="SAM" id="Coils"/>
    </source>
</evidence>
<feature type="coiled-coil region" evidence="1">
    <location>
        <begin position="1470"/>
        <end position="1507"/>
    </location>
</feature>
<dbReference type="Gene3D" id="1.20.5.340">
    <property type="match status" value="1"/>
</dbReference>
<feature type="compositionally biased region" description="Low complexity" evidence="2">
    <location>
        <begin position="1936"/>
        <end position="1955"/>
    </location>
</feature>
<dbReference type="WBParaSite" id="SMRG1_96250.1">
    <property type="protein sequence ID" value="SMRG1_96250.1"/>
    <property type="gene ID" value="SMRG1_96250"/>
</dbReference>
<proteinExistence type="predicted"/>
<feature type="coiled-coil region" evidence="1">
    <location>
        <begin position="1534"/>
        <end position="1597"/>
    </location>
</feature>
<feature type="region of interest" description="Disordered" evidence="2">
    <location>
        <begin position="1932"/>
        <end position="1962"/>
    </location>
</feature>
<dbReference type="PANTHER" id="PTHR15742:SF5">
    <property type="entry name" value="GIRDIN"/>
    <property type="match status" value="1"/>
</dbReference>
<feature type="region of interest" description="Disordered" evidence="2">
    <location>
        <begin position="1272"/>
        <end position="1301"/>
    </location>
</feature>